<accession>A0AAD5ZPY6</accession>
<comment type="caution">
    <text evidence="5">The sequence shown here is derived from an EMBL/GenBank/DDBJ whole genome shotgun (WGS) entry which is preliminary data.</text>
</comment>
<feature type="domain" description="RING-type" evidence="4">
    <location>
        <begin position="135"/>
        <end position="177"/>
    </location>
</feature>
<keyword evidence="1" id="KW-0479">Metal-binding</keyword>
<name>A0AAD5ZPY6_9POAL</name>
<keyword evidence="3" id="KW-1133">Transmembrane helix</keyword>
<keyword evidence="3" id="KW-0812">Transmembrane</keyword>
<keyword evidence="3" id="KW-0472">Membrane</keyword>
<dbReference type="Proteomes" id="UP001210211">
    <property type="component" value="Unassembled WGS sequence"/>
</dbReference>
<feature type="compositionally biased region" description="Low complexity" evidence="2">
    <location>
        <begin position="13"/>
        <end position="26"/>
    </location>
</feature>
<organism evidence="5 6">
    <name type="scientific">Rhynchospora tenuis</name>
    <dbReference type="NCBI Taxonomy" id="198213"/>
    <lineage>
        <taxon>Eukaryota</taxon>
        <taxon>Viridiplantae</taxon>
        <taxon>Streptophyta</taxon>
        <taxon>Embryophyta</taxon>
        <taxon>Tracheophyta</taxon>
        <taxon>Spermatophyta</taxon>
        <taxon>Magnoliopsida</taxon>
        <taxon>Liliopsida</taxon>
        <taxon>Poales</taxon>
        <taxon>Cyperaceae</taxon>
        <taxon>Cyperoideae</taxon>
        <taxon>Rhynchosporeae</taxon>
        <taxon>Rhynchospora</taxon>
    </lineage>
</organism>
<dbReference type="GO" id="GO:0008270">
    <property type="term" value="F:zinc ion binding"/>
    <property type="evidence" value="ECO:0007669"/>
    <property type="project" value="UniProtKB-KW"/>
</dbReference>
<dbReference type="AlphaFoldDB" id="A0AAD5ZPY6"/>
<feature type="transmembrane region" description="Helical" evidence="3">
    <location>
        <begin position="39"/>
        <end position="64"/>
    </location>
</feature>
<dbReference type="SMART" id="SM00184">
    <property type="entry name" value="RING"/>
    <property type="match status" value="1"/>
</dbReference>
<evidence type="ECO:0000313" key="6">
    <source>
        <dbReference type="Proteomes" id="UP001210211"/>
    </source>
</evidence>
<keyword evidence="6" id="KW-1185">Reference proteome</keyword>
<dbReference type="PANTHER" id="PTHR46592:SF6">
    <property type="entry name" value="RING-H2 FINGER PROTEIN ATL67"/>
    <property type="match status" value="1"/>
</dbReference>
<dbReference type="Gene3D" id="3.30.40.10">
    <property type="entry name" value="Zinc/RING finger domain, C3HC4 (zinc finger)"/>
    <property type="match status" value="1"/>
</dbReference>
<dbReference type="CDD" id="cd16461">
    <property type="entry name" value="RING-H2_EL5-like"/>
    <property type="match status" value="1"/>
</dbReference>
<sequence>MSTTTSSSYPDIASTATTSSSSSSSSSSSFLSSFASLGLGYSIAITVGLLLLVAALLVSSYLCYRRRRRVAATSSGSNTNPSSNLPRIIFVEEDESDEENQISNHACSPTGLDPAAIGSYPKFPFSAKNGGETTCSICLCEYREAEMLRMLPDCRHYFHLMCIDAWLRLNASCPVCRTSPMPTPLSTPLSEVVPLSQYAADRRRR</sequence>
<dbReference type="GO" id="GO:0016567">
    <property type="term" value="P:protein ubiquitination"/>
    <property type="evidence" value="ECO:0007669"/>
    <property type="project" value="InterPro"/>
</dbReference>
<evidence type="ECO:0000256" key="2">
    <source>
        <dbReference type="SAM" id="MobiDB-lite"/>
    </source>
</evidence>
<dbReference type="SUPFAM" id="SSF57850">
    <property type="entry name" value="RING/U-box"/>
    <property type="match status" value="1"/>
</dbReference>
<keyword evidence="1" id="KW-0862">Zinc</keyword>
<feature type="region of interest" description="Disordered" evidence="2">
    <location>
        <begin position="1"/>
        <end position="26"/>
    </location>
</feature>
<evidence type="ECO:0000256" key="1">
    <source>
        <dbReference type="PROSITE-ProRule" id="PRU00175"/>
    </source>
</evidence>
<dbReference type="InterPro" id="IPR044289">
    <property type="entry name" value="ATL67-70"/>
</dbReference>
<protein>
    <recommendedName>
        <fullName evidence="4">RING-type domain-containing protein</fullName>
    </recommendedName>
</protein>
<dbReference type="PROSITE" id="PS50089">
    <property type="entry name" value="ZF_RING_2"/>
    <property type="match status" value="1"/>
</dbReference>
<gene>
    <name evidence="5" type="ORF">LUZ61_005498</name>
</gene>
<evidence type="ECO:0000256" key="3">
    <source>
        <dbReference type="SAM" id="Phobius"/>
    </source>
</evidence>
<dbReference type="EMBL" id="JAMRDG010000001">
    <property type="protein sequence ID" value="KAJ3701793.1"/>
    <property type="molecule type" value="Genomic_DNA"/>
</dbReference>
<keyword evidence="1" id="KW-0863">Zinc-finger</keyword>
<proteinExistence type="predicted"/>
<dbReference type="InterPro" id="IPR001841">
    <property type="entry name" value="Znf_RING"/>
</dbReference>
<evidence type="ECO:0000313" key="5">
    <source>
        <dbReference type="EMBL" id="KAJ3701793.1"/>
    </source>
</evidence>
<reference evidence="5 6" key="1">
    <citation type="journal article" date="2022" name="Cell">
        <title>Repeat-based holocentromeres influence genome architecture and karyotype evolution.</title>
        <authorList>
            <person name="Hofstatter P.G."/>
            <person name="Thangavel G."/>
            <person name="Lux T."/>
            <person name="Neumann P."/>
            <person name="Vondrak T."/>
            <person name="Novak P."/>
            <person name="Zhang M."/>
            <person name="Costa L."/>
            <person name="Castellani M."/>
            <person name="Scott A."/>
            <person name="Toegelov H."/>
            <person name="Fuchs J."/>
            <person name="Mata-Sucre Y."/>
            <person name="Dias Y."/>
            <person name="Vanzela A.L.L."/>
            <person name="Huettel B."/>
            <person name="Almeida C.C.S."/>
            <person name="Simkova H."/>
            <person name="Souza G."/>
            <person name="Pedrosa-Harand A."/>
            <person name="Macas J."/>
            <person name="Mayer K.F.X."/>
            <person name="Houben A."/>
            <person name="Marques A."/>
        </authorList>
    </citation>
    <scope>NUCLEOTIDE SEQUENCE [LARGE SCALE GENOMIC DNA]</scope>
    <source>
        <strain evidence="5">RhyTen1mFocal</strain>
    </source>
</reference>
<dbReference type="InterPro" id="IPR013083">
    <property type="entry name" value="Znf_RING/FYVE/PHD"/>
</dbReference>
<dbReference type="GO" id="GO:0016740">
    <property type="term" value="F:transferase activity"/>
    <property type="evidence" value="ECO:0007669"/>
    <property type="project" value="InterPro"/>
</dbReference>
<dbReference type="Pfam" id="PF13639">
    <property type="entry name" value="zf-RING_2"/>
    <property type="match status" value="1"/>
</dbReference>
<evidence type="ECO:0000259" key="4">
    <source>
        <dbReference type="PROSITE" id="PS50089"/>
    </source>
</evidence>
<dbReference type="PANTHER" id="PTHR46592">
    <property type="entry name" value="RING-H2 FINGER PROTEIN ATL67"/>
    <property type="match status" value="1"/>
</dbReference>